<evidence type="ECO:0000256" key="1">
    <source>
        <dbReference type="SAM" id="MobiDB-lite"/>
    </source>
</evidence>
<dbReference type="EMBL" id="JAWLKA010000001">
    <property type="protein sequence ID" value="MDV6279293.1"/>
    <property type="molecule type" value="Genomic_DNA"/>
</dbReference>
<dbReference type="RefSeq" id="WP_317567404.1">
    <property type="nucleotide sequence ID" value="NZ_JAWLKA010000001.1"/>
</dbReference>
<proteinExistence type="predicted"/>
<dbReference type="Proteomes" id="UP001185737">
    <property type="component" value="Unassembled WGS sequence"/>
</dbReference>
<gene>
    <name evidence="2" type="ORF">R3Q59_02065</name>
</gene>
<organism evidence="2 3">
    <name type="scientific">Rhodococcus jostii</name>
    <dbReference type="NCBI Taxonomy" id="132919"/>
    <lineage>
        <taxon>Bacteria</taxon>
        <taxon>Bacillati</taxon>
        <taxon>Actinomycetota</taxon>
        <taxon>Actinomycetes</taxon>
        <taxon>Mycobacteriales</taxon>
        <taxon>Nocardiaceae</taxon>
        <taxon>Rhodococcus</taxon>
    </lineage>
</organism>
<evidence type="ECO:0000313" key="3">
    <source>
        <dbReference type="Proteomes" id="UP001185737"/>
    </source>
</evidence>
<reference evidence="2 3" key="1">
    <citation type="submission" date="2023-10" db="EMBL/GenBank/DDBJ databases">
        <title>Development of a sustainable strategy for remediation of hydrocarbon-contaminated territories based on the waste exchange concept.</title>
        <authorList>
            <person name="Krivoruchko A."/>
        </authorList>
    </citation>
    <scope>NUCLEOTIDE SEQUENCE [LARGE SCALE GENOMIC DNA]</scope>
    <source>
        <strain evidence="2 3">IEGM 60</strain>
    </source>
</reference>
<feature type="compositionally biased region" description="Polar residues" evidence="1">
    <location>
        <begin position="1"/>
        <end position="15"/>
    </location>
</feature>
<protein>
    <recommendedName>
        <fullName evidence="4">Transposase</fullName>
    </recommendedName>
</protein>
<evidence type="ECO:0008006" key="4">
    <source>
        <dbReference type="Google" id="ProtNLM"/>
    </source>
</evidence>
<name>A0ABU4C7M8_RHOJO</name>
<keyword evidence="3" id="KW-1185">Reference proteome</keyword>
<sequence>MATPTNPTFSVSTPRTLRRPGAMGTAEIKARIEAIYVDDRRPVTRTAR</sequence>
<evidence type="ECO:0000313" key="2">
    <source>
        <dbReference type="EMBL" id="MDV6279293.1"/>
    </source>
</evidence>
<comment type="caution">
    <text evidence="2">The sequence shown here is derived from an EMBL/GenBank/DDBJ whole genome shotgun (WGS) entry which is preliminary data.</text>
</comment>
<accession>A0ABU4C7M8</accession>
<feature type="region of interest" description="Disordered" evidence="1">
    <location>
        <begin position="1"/>
        <end position="23"/>
    </location>
</feature>